<dbReference type="GO" id="GO:0005739">
    <property type="term" value="C:mitochondrion"/>
    <property type="evidence" value="ECO:0007669"/>
    <property type="project" value="TreeGrafter"/>
</dbReference>
<organism evidence="2 3">
    <name type="scientific">Euroglyphus maynei</name>
    <name type="common">Mayne's house dust mite</name>
    <dbReference type="NCBI Taxonomy" id="6958"/>
    <lineage>
        <taxon>Eukaryota</taxon>
        <taxon>Metazoa</taxon>
        <taxon>Ecdysozoa</taxon>
        <taxon>Arthropoda</taxon>
        <taxon>Chelicerata</taxon>
        <taxon>Arachnida</taxon>
        <taxon>Acari</taxon>
        <taxon>Acariformes</taxon>
        <taxon>Sarcoptiformes</taxon>
        <taxon>Astigmata</taxon>
        <taxon>Psoroptidia</taxon>
        <taxon>Analgoidea</taxon>
        <taxon>Pyroglyphidae</taxon>
        <taxon>Pyroglyphinae</taxon>
        <taxon>Euroglyphus</taxon>
    </lineage>
</organism>
<dbReference type="InterPro" id="IPR012302">
    <property type="entry name" value="Malic_NAD-bd"/>
</dbReference>
<dbReference type="PANTHER" id="PTHR23406">
    <property type="entry name" value="MALIC ENZYME-RELATED"/>
    <property type="match status" value="1"/>
</dbReference>
<dbReference type="Gene3D" id="3.40.50.720">
    <property type="entry name" value="NAD(P)-binding Rossmann-like Domain"/>
    <property type="match status" value="1"/>
</dbReference>
<dbReference type="GO" id="GO:0006108">
    <property type="term" value="P:malate metabolic process"/>
    <property type="evidence" value="ECO:0007669"/>
    <property type="project" value="TreeGrafter"/>
</dbReference>
<dbReference type="PANTHER" id="PTHR23406:SF90">
    <property type="entry name" value="MALIC ENZYME-RELATED"/>
    <property type="match status" value="1"/>
</dbReference>
<reference evidence="2 3" key="1">
    <citation type="submission" date="2017-03" db="EMBL/GenBank/DDBJ databases">
        <title>Genome Survey of Euroglyphus maynei.</title>
        <authorList>
            <person name="Arlian L.G."/>
            <person name="Morgan M.S."/>
            <person name="Rider S.D."/>
        </authorList>
    </citation>
    <scope>NUCLEOTIDE SEQUENCE [LARGE SCALE GENOMIC DNA]</scope>
    <source>
        <strain evidence="2">Arlian Lab</strain>
        <tissue evidence="2">Whole body</tissue>
    </source>
</reference>
<evidence type="ECO:0000313" key="3">
    <source>
        <dbReference type="Proteomes" id="UP000194236"/>
    </source>
</evidence>
<dbReference type="OrthoDB" id="8300364at2759"/>
<comment type="caution">
    <text evidence="2">The sequence shown here is derived from an EMBL/GenBank/DDBJ whole genome shotgun (WGS) entry which is preliminary data.</text>
</comment>
<protein>
    <recommendedName>
        <fullName evidence="1">Malic enzyme NAD-binding domain-containing protein</fullName>
    </recommendedName>
</protein>
<dbReference type="GO" id="GO:0004473">
    <property type="term" value="F:malate dehydrogenase (decarboxylating) (NADP+) activity"/>
    <property type="evidence" value="ECO:0007669"/>
    <property type="project" value="TreeGrafter"/>
</dbReference>
<dbReference type="Proteomes" id="UP000194236">
    <property type="component" value="Unassembled WGS sequence"/>
</dbReference>
<name>A0A1Y3ALN4_EURMA</name>
<gene>
    <name evidence="2" type="ORF">BLA29_010061</name>
</gene>
<accession>A0A1Y3ALN4</accession>
<dbReference type="Pfam" id="PF03949">
    <property type="entry name" value="Malic_M"/>
    <property type="match status" value="1"/>
</dbReference>
<dbReference type="SUPFAM" id="SSF51735">
    <property type="entry name" value="NAD(P)-binding Rossmann-fold domains"/>
    <property type="match status" value="1"/>
</dbReference>
<keyword evidence="3" id="KW-1185">Reference proteome</keyword>
<dbReference type="InterPro" id="IPR036291">
    <property type="entry name" value="NAD(P)-bd_dom_sf"/>
</dbReference>
<feature type="domain" description="Malic enzyme NAD-binding" evidence="1">
    <location>
        <begin position="1"/>
        <end position="130"/>
    </location>
</feature>
<evidence type="ECO:0000313" key="2">
    <source>
        <dbReference type="EMBL" id="OTF69350.1"/>
    </source>
</evidence>
<dbReference type="AlphaFoldDB" id="A0A1Y3ALN4"/>
<dbReference type="GO" id="GO:0051287">
    <property type="term" value="F:NAD binding"/>
    <property type="evidence" value="ECO:0007669"/>
    <property type="project" value="InterPro"/>
</dbReference>
<dbReference type="EMBL" id="MUJZ01070995">
    <property type="protein sequence ID" value="OTF69350.1"/>
    <property type="molecule type" value="Genomic_DNA"/>
</dbReference>
<sequence length="179" mass="20562">MAELNERPIIFALSNPNSKSECTAWEAIHYTDGRCIFASGSPFDPVKYDGKTFITGQGNNVYVFPGIALAIMSCQVEHIMDEIFLVAAESLSELVSSEQQTLENGNVYPPLMEINKVSLQLAIKITEWLFDNGHANYLPLPMNKYEFLMERLYNPSYDQWNFDEQIRQNYLAWRHPNNN</sequence>
<evidence type="ECO:0000259" key="1">
    <source>
        <dbReference type="SMART" id="SM00919"/>
    </source>
</evidence>
<dbReference type="SMART" id="SM00919">
    <property type="entry name" value="Malic_M"/>
    <property type="match status" value="1"/>
</dbReference>
<proteinExistence type="predicted"/>